<name>A0A1V9GBJ9_9BACT</name>
<protein>
    <submittedName>
        <fullName evidence="1">Uncharacterized protein</fullName>
    </submittedName>
</protein>
<proteinExistence type="predicted"/>
<accession>A0A1V9GBJ9</accession>
<dbReference type="Proteomes" id="UP000192276">
    <property type="component" value="Unassembled WGS sequence"/>
</dbReference>
<organism evidence="1 2">
    <name type="scientific">Niastella populi</name>
    <dbReference type="NCBI Taxonomy" id="550983"/>
    <lineage>
        <taxon>Bacteria</taxon>
        <taxon>Pseudomonadati</taxon>
        <taxon>Bacteroidota</taxon>
        <taxon>Chitinophagia</taxon>
        <taxon>Chitinophagales</taxon>
        <taxon>Chitinophagaceae</taxon>
        <taxon>Niastella</taxon>
    </lineage>
</organism>
<keyword evidence="2" id="KW-1185">Reference proteome</keyword>
<sequence length="85" mass="9252">MGGAAQGRISVAPAMENSLYSLAFIEFFIAGRRAKKQEAEEPGKAALILRPEWSVMEPEWSRVDGILQKGGGAYGFVHGCRPLPF</sequence>
<evidence type="ECO:0000313" key="1">
    <source>
        <dbReference type="EMBL" id="OQP67848.1"/>
    </source>
</evidence>
<reference evidence="2" key="1">
    <citation type="submission" date="2016-04" db="EMBL/GenBank/DDBJ databases">
        <authorList>
            <person name="Chen L."/>
            <person name="Zhuang W."/>
            <person name="Wang G."/>
        </authorList>
    </citation>
    <scope>NUCLEOTIDE SEQUENCE [LARGE SCALE GENOMIC DNA]</scope>
    <source>
        <strain evidence="2">208</strain>
    </source>
</reference>
<dbReference type="AlphaFoldDB" id="A0A1V9GBJ9"/>
<evidence type="ECO:0000313" key="2">
    <source>
        <dbReference type="Proteomes" id="UP000192276"/>
    </source>
</evidence>
<dbReference type="EMBL" id="LWBP01000002">
    <property type="protein sequence ID" value="OQP67848.1"/>
    <property type="molecule type" value="Genomic_DNA"/>
</dbReference>
<gene>
    <name evidence="1" type="ORF">A4R26_10095</name>
</gene>
<comment type="caution">
    <text evidence="1">The sequence shown here is derived from an EMBL/GenBank/DDBJ whole genome shotgun (WGS) entry which is preliminary data.</text>
</comment>